<evidence type="ECO:0000313" key="2">
    <source>
        <dbReference type="Proteomes" id="UP001335737"/>
    </source>
</evidence>
<name>A0ABU6KFE7_9BACI</name>
<evidence type="ECO:0000313" key="1">
    <source>
        <dbReference type="EMBL" id="MEC5424042.1"/>
    </source>
</evidence>
<dbReference type="Proteomes" id="UP001335737">
    <property type="component" value="Unassembled WGS sequence"/>
</dbReference>
<gene>
    <name evidence="1" type="ORF">QGM71_11120</name>
</gene>
<sequence length="71" mass="8237">MLPREYSLFMPWSDDFAKLKSWVPNHGYQHFGTVSKERGAEEFIRLVNIYESVNKNGYSPGGEFGKIEGFF</sequence>
<accession>A0ABU6KFE7</accession>
<dbReference type="EMBL" id="JARZFX010000004">
    <property type="protein sequence ID" value="MEC5424042.1"/>
    <property type="molecule type" value="Genomic_DNA"/>
</dbReference>
<protein>
    <submittedName>
        <fullName evidence="1">Uncharacterized protein</fullName>
    </submittedName>
</protein>
<keyword evidence="2" id="KW-1185">Reference proteome</keyword>
<reference evidence="1 2" key="1">
    <citation type="journal article" date="2024" name="Int. J. Syst. Evol. Microbiol.">
        <title>Virgibacillus tibetensis sp. nov., isolated from salt lake on the Tibetan Plateau of China.</title>
        <authorList>
            <person name="Phurbu D."/>
            <person name="Liu Z.-X."/>
            <person name="Wang R."/>
            <person name="Zheng Y.-Y."/>
            <person name="Liu H.-C."/>
            <person name="Zhou Y.-G."/>
            <person name="Yu Y.-J."/>
            <person name="Li A.-H."/>
        </authorList>
    </citation>
    <scope>NUCLEOTIDE SEQUENCE [LARGE SCALE GENOMIC DNA]</scope>
    <source>
        <strain evidence="1 2">C22-A2</strain>
    </source>
</reference>
<organism evidence="1 2">
    <name type="scientific">Virgibacillus tibetensis</name>
    <dbReference type="NCBI Taxonomy" id="3042313"/>
    <lineage>
        <taxon>Bacteria</taxon>
        <taxon>Bacillati</taxon>
        <taxon>Bacillota</taxon>
        <taxon>Bacilli</taxon>
        <taxon>Bacillales</taxon>
        <taxon>Bacillaceae</taxon>
        <taxon>Virgibacillus</taxon>
    </lineage>
</organism>
<comment type="caution">
    <text evidence="1">The sequence shown here is derived from an EMBL/GenBank/DDBJ whole genome shotgun (WGS) entry which is preliminary data.</text>
</comment>
<proteinExistence type="predicted"/>